<comment type="cofactor">
    <cofactor evidence="1">
        <name>Mg(2+)</name>
        <dbReference type="ChEBI" id="CHEBI:18420"/>
    </cofactor>
</comment>
<dbReference type="InterPro" id="IPR002646">
    <property type="entry name" value="PolA_pol_head_dom"/>
</dbReference>
<dbReference type="InterPro" id="IPR003607">
    <property type="entry name" value="HD/PDEase_dom"/>
</dbReference>
<dbReference type="GO" id="GO:0046872">
    <property type="term" value="F:metal ion binding"/>
    <property type="evidence" value="ECO:0007669"/>
    <property type="project" value="UniProtKB-KW"/>
</dbReference>
<evidence type="ECO:0000256" key="8">
    <source>
        <dbReference type="RuleBase" id="RU003953"/>
    </source>
</evidence>
<dbReference type="Gene3D" id="3.30.460.10">
    <property type="entry name" value="Beta Polymerase, domain 2"/>
    <property type="match status" value="1"/>
</dbReference>
<dbReference type="CDD" id="cd05398">
    <property type="entry name" value="NT_ClassII-CCAase"/>
    <property type="match status" value="1"/>
</dbReference>
<keyword evidence="4" id="KW-0548">Nucleotidyltransferase</keyword>
<keyword evidence="2 8" id="KW-0808">Transferase</keyword>
<evidence type="ECO:0000256" key="6">
    <source>
        <dbReference type="ARBA" id="ARBA00022741"/>
    </source>
</evidence>
<dbReference type="InterPro" id="IPR006675">
    <property type="entry name" value="HDIG_dom"/>
</dbReference>
<dbReference type="RefSeq" id="WP_158411337.1">
    <property type="nucleotide sequence ID" value="NZ_CP077150.1"/>
</dbReference>
<dbReference type="SUPFAM" id="SSF81891">
    <property type="entry name" value="Poly A polymerase C-terminal region-like"/>
    <property type="match status" value="1"/>
</dbReference>
<dbReference type="PANTHER" id="PTHR46173">
    <property type="entry name" value="CCA TRNA NUCLEOTIDYLTRANSFERASE 1, MITOCHONDRIAL"/>
    <property type="match status" value="1"/>
</dbReference>
<keyword evidence="7" id="KW-0460">Magnesium</keyword>
<evidence type="ECO:0000256" key="7">
    <source>
        <dbReference type="ARBA" id="ARBA00022842"/>
    </source>
</evidence>
<dbReference type="GO" id="GO:0000049">
    <property type="term" value="F:tRNA binding"/>
    <property type="evidence" value="ECO:0007669"/>
    <property type="project" value="TreeGrafter"/>
</dbReference>
<feature type="domain" description="tRNA nucleotidyltransferase/poly(A) polymerase RNA and SrmB- binding" evidence="11">
    <location>
        <begin position="171"/>
        <end position="231"/>
    </location>
</feature>
<reference evidence="12 13" key="1">
    <citation type="submission" date="2017-06" db="EMBL/GenBank/DDBJ databases">
        <title>Draft genome sequence of Fusobacterium nucleatum subsp. animalis KCOM 1280 (=ChDC F318).</title>
        <authorList>
            <person name="Kook J.-K."/>
            <person name="Park S.-N."/>
            <person name="Lim Y.K."/>
            <person name="Roh H."/>
        </authorList>
    </citation>
    <scope>NUCLEOTIDE SEQUENCE [LARGE SCALE GENOMIC DNA]</scope>
    <source>
        <strain evidence="13">KCOM 1280 ( ChDC F318)</strain>
    </source>
</reference>
<dbReference type="AlphaFoldDB" id="A0A2B7YJZ7"/>
<comment type="similarity">
    <text evidence="8">Belongs to the tRNA nucleotidyltransferase/poly(A) polymerase family.</text>
</comment>
<dbReference type="InterPro" id="IPR032828">
    <property type="entry name" value="PolyA_RNA-bd"/>
</dbReference>
<keyword evidence="8" id="KW-0694">RNA-binding</keyword>
<dbReference type="Proteomes" id="UP000226179">
    <property type="component" value="Unassembled WGS sequence"/>
</dbReference>
<evidence type="ECO:0000313" key="12">
    <source>
        <dbReference type="EMBL" id="PGH24414.1"/>
    </source>
</evidence>
<evidence type="ECO:0000256" key="1">
    <source>
        <dbReference type="ARBA" id="ARBA00001946"/>
    </source>
</evidence>
<dbReference type="Pfam" id="PF12627">
    <property type="entry name" value="PolyA_pol_RNAbd"/>
    <property type="match status" value="1"/>
</dbReference>
<dbReference type="GO" id="GO:0000166">
    <property type="term" value="F:nucleotide binding"/>
    <property type="evidence" value="ECO:0007669"/>
    <property type="project" value="UniProtKB-KW"/>
</dbReference>
<evidence type="ECO:0000313" key="13">
    <source>
        <dbReference type="Proteomes" id="UP000226179"/>
    </source>
</evidence>
<name>A0A2B7YJZ7_9FUSO</name>
<dbReference type="GO" id="GO:0008033">
    <property type="term" value="P:tRNA processing"/>
    <property type="evidence" value="ECO:0007669"/>
    <property type="project" value="UniProtKB-KW"/>
</dbReference>
<evidence type="ECO:0000256" key="4">
    <source>
        <dbReference type="ARBA" id="ARBA00022695"/>
    </source>
</evidence>
<organism evidence="12 13">
    <name type="scientific">Fusobacterium animalis</name>
    <dbReference type="NCBI Taxonomy" id="76859"/>
    <lineage>
        <taxon>Bacteria</taxon>
        <taxon>Fusobacteriati</taxon>
        <taxon>Fusobacteriota</taxon>
        <taxon>Fusobacteriia</taxon>
        <taxon>Fusobacteriales</taxon>
        <taxon>Fusobacteriaceae</taxon>
        <taxon>Fusobacterium</taxon>
    </lineage>
</organism>
<sequence>MNKISINNFNEVEIKILNKLNECGKGYIVGGAIRDILLGLKPKDVDFATNLSYETLKTLFSEYTPKETGKSFGVLRIRINNIDYEIAKFREDIYGKEKKVSFVDDIKNDLARRDFTINAMAYNQKEGIIDLYNGQKDIENRIINFIGNAEERIIEDPLRVLRAFRFMSRLDFSLSENTIEAIKKQKDLLKNIPEERITMEFSKLLLGENIKNTLTLMRDTGVLELIIPEFKATYDFNQCNPHHNLDLFNHIINVVSKVPADLELRYSALLHDIAKPIVQTFDEKGIAHYKTHEIVGADMARDILARMKLPVKLIDTVVEIIKKHMVLYKDITDKKFNKLLSEMGYDNLWRLIEHSIADNSSKNDEVVSTENDLHERLKRAVEKQMQVTVNDLAINGKDLIELGFTGKEIGEIKKELLDKYLSEEIQNNKEEMLEYVKEKYKK</sequence>
<comment type="caution">
    <text evidence="12">The sequence shown here is derived from an EMBL/GenBank/DDBJ whole genome shotgun (WGS) entry which is preliminary data.</text>
</comment>
<dbReference type="SUPFAM" id="SSF81301">
    <property type="entry name" value="Nucleotidyltransferase"/>
    <property type="match status" value="1"/>
</dbReference>
<proteinExistence type="inferred from homology"/>
<feature type="domain" description="Poly A polymerase head" evidence="9">
    <location>
        <begin position="27"/>
        <end position="143"/>
    </location>
</feature>
<feature type="domain" description="HD" evidence="10">
    <location>
        <begin position="264"/>
        <end position="328"/>
    </location>
</feature>
<keyword evidence="6" id="KW-0547">Nucleotide-binding</keyword>
<evidence type="ECO:0000256" key="5">
    <source>
        <dbReference type="ARBA" id="ARBA00022723"/>
    </source>
</evidence>
<keyword evidence="3" id="KW-0819">tRNA processing</keyword>
<evidence type="ECO:0000259" key="9">
    <source>
        <dbReference type="Pfam" id="PF01743"/>
    </source>
</evidence>
<evidence type="ECO:0000259" key="10">
    <source>
        <dbReference type="Pfam" id="PF01966"/>
    </source>
</evidence>
<evidence type="ECO:0000256" key="2">
    <source>
        <dbReference type="ARBA" id="ARBA00022679"/>
    </source>
</evidence>
<dbReference type="Gene3D" id="1.10.3090.10">
    <property type="entry name" value="cca-adding enzyme, domain 2"/>
    <property type="match status" value="1"/>
</dbReference>
<keyword evidence="5" id="KW-0479">Metal-binding</keyword>
<dbReference type="NCBIfam" id="TIGR00277">
    <property type="entry name" value="HDIG"/>
    <property type="match status" value="1"/>
</dbReference>
<accession>A0A2B7YJZ7</accession>
<dbReference type="InterPro" id="IPR006674">
    <property type="entry name" value="HD_domain"/>
</dbReference>
<dbReference type="EMBL" id="NJGJ01000001">
    <property type="protein sequence ID" value="PGH24414.1"/>
    <property type="molecule type" value="Genomic_DNA"/>
</dbReference>
<dbReference type="PANTHER" id="PTHR46173:SF1">
    <property type="entry name" value="CCA TRNA NUCLEOTIDYLTRANSFERASE 1, MITOCHONDRIAL"/>
    <property type="match status" value="1"/>
</dbReference>
<evidence type="ECO:0000256" key="3">
    <source>
        <dbReference type="ARBA" id="ARBA00022694"/>
    </source>
</evidence>
<dbReference type="CDD" id="cd00077">
    <property type="entry name" value="HDc"/>
    <property type="match status" value="1"/>
</dbReference>
<dbReference type="InterPro" id="IPR043519">
    <property type="entry name" value="NT_sf"/>
</dbReference>
<dbReference type="InterPro" id="IPR050264">
    <property type="entry name" value="Bact_CCA-adding_enz_type3_sf"/>
</dbReference>
<dbReference type="Gene3D" id="1.10.246.80">
    <property type="match status" value="1"/>
</dbReference>
<dbReference type="GO" id="GO:0016779">
    <property type="term" value="F:nucleotidyltransferase activity"/>
    <property type="evidence" value="ECO:0007669"/>
    <property type="project" value="UniProtKB-KW"/>
</dbReference>
<protein>
    <submittedName>
        <fullName evidence="12">Poly(A) polymerase</fullName>
    </submittedName>
</protein>
<evidence type="ECO:0000259" key="11">
    <source>
        <dbReference type="Pfam" id="PF12627"/>
    </source>
</evidence>
<gene>
    <name evidence="12" type="ORF">RN90_02595</name>
</gene>
<dbReference type="Pfam" id="PF01966">
    <property type="entry name" value="HD"/>
    <property type="match status" value="1"/>
</dbReference>
<dbReference type="Pfam" id="PF01743">
    <property type="entry name" value="PolyA_pol"/>
    <property type="match status" value="1"/>
</dbReference>